<dbReference type="Pfam" id="PF16487">
    <property type="entry name" value="ArgoMid"/>
    <property type="match status" value="1"/>
</dbReference>
<dbReference type="SMART" id="SM01163">
    <property type="entry name" value="DUF1785"/>
    <property type="match status" value="1"/>
</dbReference>
<dbReference type="Proteomes" id="UP001219525">
    <property type="component" value="Unassembled WGS sequence"/>
</dbReference>
<dbReference type="InterPro" id="IPR014811">
    <property type="entry name" value="ArgoL1"/>
</dbReference>
<dbReference type="SMART" id="SM00950">
    <property type="entry name" value="Piwi"/>
    <property type="match status" value="1"/>
</dbReference>
<dbReference type="InterPro" id="IPR032473">
    <property type="entry name" value="Argonaute_Mid_dom"/>
</dbReference>
<dbReference type="InterPro" id="IPR003100">
    <property type="entry name" value="PAZ_dom"/>
</dbReference>
<evidence type="ECO:0000313" key="3">
    <source>
        <dbReference type="EMBL" id="KAJ7197185.1"/>
    </source>
</evidence>
<gene>
    <name evidence="3" type="ORF">GGX14DRAFT_700309</name>
</gene>
<comment type="caution">
    <text evidence="3">The sequence shown here is derived from an EMBL/GenBank/DDBJ whole genome shotgun (WGS) entry which is preliminary data.</text>
</comment>
<dbReference type="Gene3D" id="3.30.420.10">
    <property type="entry name" value="Ribonuclease H-like superfamily/Ribonuclease H"/>
    <property type="match status" value="1"/>
</dbReference>
<dbReference type="CDD" id="cd02846">
    <property type="entry name" value="PAZ_argonaute_like"/>
    <property type="match status" value="1"/>
</dbReference>
<reference evidence="3" key="1">
    <citation type="submission" date="2023-03" db="EMBL/GenBank/DDBJ databases">
        <title>Massive genome expansion in bonnet fungi (Mycena s.s.) driven by repeated elements and novel gene families across ecological guilds.</title>
        <authorList>
            <consortium name="Lawrence Berkeley National Laboratory"/>
            <person name="Harder C.B."/>
            <person name="Miyauchi S."/>
            <person name="Viragh M."/>
            <person name="Kuo A."/>
            <person name="Thoen E."/>
            <person name="Andreopoulos B."/>
            <person name="Lu D."/>
            <person name="Skrede I."/>
            <person name="Drula E."/>
            <person name="Henrissat B."/>
            <person name="Morin E."/>
            <person name="Kohler A."/>
            <person name="Barry K."/>
            <person name="LaButti K."/>
            <person name="Morin E."/>
            <person name="Salamov A."/>
            <person name="Lipzen A."/>
            <person name="Mereny Z."/>
            <person name="Hegedus B."/>
            <person name="Baldrian P."/>
            <person name="Stursova M."/>
            <person name="Weitz H."/>
            <person name="Taylor A."/>
            <person name="Grigoriev I.V."/>
            <person name="Nagy L.G."/>
            <person name="Martin F."/>
            <person name="Kauserud H."/>
        </authorList>
    </citation>
    <scope>NUCLEOTIDE SEQUENCE</scope>
    <source>
        <strain evidence="3">9144</strain>
    </source>
</reference>
<dbReference type="Pfam" id="PF16486">
    <property type="entry name" value="ArgoN"/>
    <property type="match status" value="1"/>
</dbReference>
<name>A0AAD6Y1X9_9AGAR</name>
<dbReference type="InterPro" id="IPR012337">
    <property type="entry name" value="RNaseH-like_sf"/>
</dbReference>
<dbReference type="Pfam" id="PF02171">
    <property type="entry name" value="Piwi"/>
    <property type="match status" value="1"/>
</dbReference>
<dbReference type="EMBL" id="JARJCW010000079">
    <property type="protein sequence ID" value="KAJ7197185.1"/>
    <property type="molecule type" value="Genomic_DNA"/>
</dbReference>
<dbReference type="PROSITE" id="PS50822">
    <property type="entry name" value="PIWI"/>
    <property type="match status" value="1"/>
</dbReference>
<dbReference type="AlphaFoldDB" id="A0AAD6Y1X9"/>
<dbReference type="SUPFAM" id="SSF53098">
    <property type="entry name" value="Ribonuclease H-like"/>
    <property type="match status" value="1"/>
</dbReference>
<protein>
    <submittedName>
        <fullName evidence="3">Argonaute-like protein</fullName>
    </submittedName>
</protein>
<evidence type="ECO:0000259" key="2">
    <source>
        <dbReference type="PROSITE" id="PS50822"/>
    </source>
</evidence>
<feature type="domain" description="PAZ" evidence="1">
    <location>
        <begin position="222"/>
        <end position="339"/>
    </location>
</feature>
<dbReference type="Gene3D" id="3.40.50.2300">
    <property type="match status" value="1"/>
</dbReference>
<sequence>MADQPVTVITNNFVISSLPTRTYFQYESTRLYRPLSVHISLDSSLFSSATVAFTPPDPKSQKRHRLIHSLQTSAYPKVFHPPALYDGGSLLYSSHPIPDGTFRVHGSNQSAPADSQGWYQIKLSRTTGKEVVPAHVKQLMREGTATPETTTATNLLQLLLCQAQNLVRPNTGRAYFFPEGKESVRGMAVELWRGFYQAVRPSIGKMLVTVDVTVAAMYMSGSLMDVALAVLNTKDVRNLGPTNANQEDFRKLAKHLKNRLITTQTSKGRTKTIRGIVPGPVGRYEFQASGTGPTTTIGDHFRRAHNITIKYPETIGVVTSGKGAPFKVVVPLELCQMLPGQLYKKKLPPAATATVVSFAALHPNERRKRIEGGPIQEYKNSEFLVDSGMAVSPQPMTIMGRMLQAPSLLFGNKTEVRPRDGAWNVLNSQFHSPAQMNIWGVVNFAVRASEQVVHQTVIPGIVNCCSALGMRVSPPPRDAIRQGNGHDVGRAIEQVCTVLGPHVDMIVILLPQDAEDLRTRVKNVCDVKLGVRSQCLRESKFMRGNNQYFNNVALKLNARLGGRHACVMSPVLKELSNGPFMIMGADVSHPAQHSGRPSVASFPPRMEVIEEQELKGVVKIALIMFGKKYRTAPRKLFFFRDGVSESEFAAVREVEITAINGAINELWAERNLNEVKPKLTFIVVGKRHHVSFFPLNPQQGDRSGNCRAGLVVDRDLANPQYKDFYLQSHAAIKGTSRSAHYTVLLDENYNENLVKLQELSFALCHVYAKATRSVSIPAPVYYADLACARGKFYIDPTRTDLDIDGSTTTGGDSTFNLDHWKAAYQAINQKIQESMYFL</sequence>
<organism evidence="3 4">
    <name type="scientific">Mycena pura</name>
    <dbReference type="NCBI Taxonomy" id="153505"/>
    <lineage>
        <taxon>Eukaryota</taxon>
        <taxon>Fungi</taxon>
        <taxon>Dikarya</taxon>
        <taxon>Basidiomycota</taxon>
        <taxon>Agaricomycotina</taxon>
        <taxon>Agaricomycetes</taxon>
        <taxon>Agaricomycetidae</taxon>
        <taxon>Agaricales</taxon>
        <taxon>Marasmiineae</taxon>
        <taxon>Mycenaceae</taxon>
        <taxon>Mycena</taxon>
    </lineage>
</organism>
<dbReference type="Pfam" id="PF08699">
    <property type="entry name" value="ArgoL1"/>
    <property type="match status" value="1"/>
</dbReference>
<proteinExistence type="predicted"/>
<dbReference type="GO" id="GO:0003723">
    <property type="term" value="F:RNA binding"/>
    <property type="evidence" value="ECO:0007669"/>
    <property type="project" value="InterPro"/>
</dbReference>
<keyword evidence="4" id="KW-1185">Reference proteome</keyword>
<dbReference type="PANTHER" id="PTHR22891">
    <property type="entry name" value="EUKARYOTIC TRANSLATION INITIATION FACTOR 2C"/>
    <property type="match status" value="1"/>
</dbReference>
<dbReference type="InterPro" id="IPR003165">
    <property type="entry name" value="Piwi"/>
</dbReference>
<accession>A0AAD6Y1X9</accession>
<dbReference type="InterPro" id="IPR036397">
    <property type="entry name" value="RNaseH_sf"/>
</dbReference>
<evidence type="ECO:0000313" key="4">
    <source>
        <dbReference type="Proteomes" id="UP001219525"/>
    </source>
</evidence>
<evidence type="ECO:0000259" key="1">
    <source>
        <dbReference type="PROSITE" id="PS50821"/>
    </source>
</evidence>
<dbReference type="PROSITE" id="PS50821">
    <property type="entry name" value="PAZ"/>
    <property type="match status" value="1"/>
</dbReference>
<feature type="domain" description="Piwi" evidence="2">
    <location>
        <begin position="505"/>
        <end position="795"/>
    </location>
</feature>
<dbReference type="SUPFAM" id="SSF101690">
    <property type="entry name" value="PAZ domain"/>
    <property type="match status" value="1"/>
</dbReference>
<dbReference type="InterPro" id="IPR032474">
    <property type="entry name" value="Argonaute_N"/>
</dbReference>
<dbReference type="Gene3D" id="2.170.260.10">
    <property type="entry name" value="paz domain"/>
    <property type="match status" value="1"/>
</dbReference>
<dbReference type="Pfam" id="PF02170">
    <property type="entry name" value="PAZ"/>
    <property type="match status" value="1"/>
</dbReference>
<dbReference type="InterPro" id="IPR036085">
    <property type="entry name" value="PAZ_dom_sf"/>
</dbReference>